<name>A0A5C3EWX4_9BASI</name>
<protein>
    <recommendedName>
        <fullName evidence="5">NAD-dependent epimerase/dehydratase domain-containing protein</fullName>
    </recommendedName>
</protein>
<keyword evidence="1" id="KW-0560">Oxidoreductase</keyword>
<keyword evidence="4" id="KW-1185">Reference proteome</keyword>
<organism evidence="3 4">
    <name type="scientific">Pseudozyma flocculosa</name>
    <dbReference type="NCBI Taxonomy" id="84751"/>
    <lineage>
        <taxon>Eukaryota</taxon>
        <taxon>Fungi</taxon>
        <taxon>Dikarya</taxon>
        <taxon>Basidiomycota</taxon>
        <taxon>Ustilaginomycotina</taxon>
        <taxon>Ustilaginomycetes</taxon>
        <taxon>Ustilaginales</taxon>
        <taxon>Ustilaginaceae</taxon>
        <taxon>Pseudozyma</taxon>
    </lineage>
</organism>
<dbReference type="Gene3D" id="3.40.50.720">
    <property type="entry name" value="NAD(P)-binding Rossmann-like Domain"/>
    <property type="match status" value="1"/>
</dbReference>
<dbReference type="OrthoDB" id="2735536at2759"/>
<gene>
    <name evidence="3" type="ORF">PSFLO_02244</name>
</gene>
<reference evidence="3 4" key="1">
    <citation type="submission" date="2018-03" db="EMBL/GenBank/DDBJ databases">
        <authorList>
            <person name="Guldener U."/>
        </authorList>
    </citation>
    <scope>NUCLEOTIDE SEQUENCE [LARGE SCALE GENOMIC DNA]</scope>
    <source>
        <strain evidence="3 4">DAOM196992</strain>
    </source>
</reference>
<accession>A0A5C3EWX4</accession>
<dbReference type="EMBL" id="OOIP01000005">
    <property type="protein sequence ID" value="SPO36773.1"/>
    <property type="molecule type" value="Genomic_DNA"/>
</dbReference>
<dbReference type="AlphaFoldDB" id="A0A5C3EWX4"/>
<evidence type="ECO:0000313" key="3">
    <source>
        <dbReference type="EMBL" id="SPO36773.1"/>
    </source>
</evidence>
<sequence>MSSMMSGLKGAISSMTHLVTGKLSKEFDAKDVVVVNQAESHFGAHLVGYLLHHKVKVRAACKSQEKADVLRHSFCGYAEAHDHLEIVVCADPCDAATCDAIMAGATYLMLTVSRNPGSFRGDAERDMVAPSLGGTRCLLESARKAGTVKRVCLISATYALGDATKAGQHFTADSWLNVTREEACKMTDVQHVFAACNALGEKEAWDWWRATGDKKPFQMSALLLSYIVGPELLPVGPRGANKFVVDALTGGDVHPLYGVGFVDARDVARAAAECLLDATCDGKRHVLEAGHYSYQDMYEWAKQVGDFQLNPAPSIATAKVRPYARLVVVLSLGRATRSSDADEVLAPLPFALASLASLCSFYIRRRQPPMEAANTYDSALTSFKIQYTPIEQSIKEMLKQVAVHQHHLKQQQQQQQQTGAATK</sequence>
<evidence type="ECO:0000256" key="1">
    <source>
        <dbReference type="ARBA" id="ARBA00023002"/>
    </source>
</evidence>
<dbReference type="Proteomes" id="UP000323386">
    <property type="component" value="Unassembled WGS sequence"/>
</dbReference>
<dbReference type="GO" id="GO:0016616">
    <property type="term" value="F:oxidoreductase activity, acting on the CH-OH group of donors, NAD or NADP as acceptor"/>
    <property type="evidence" value="ECO:0007669"/>
    <property type="project" value="TreeGrafter"/>
</dbReference>
<dbReference type="PANTHER" id="PTHR10366:SF564">
    <property type="entry name" value="STEROL-4-ALPHA-CARBOXYLATE 3-DEHYDROGENASE, DECARBOXYLATING"/>
    <property type="match status" value="1"/>
</dbReference>
<dbReference type="InterPro" id="IPR036291">
    <property type="entry name" value="NAD(P)-bd_dom_sf"/>
</dbReference>
<comment type="similarity">
    <text evidence="2">Belongs to the NAD(P)-dependent epimerase/dehydratase family. Dihydroflavonol-4-reductase subfamily.</text>
</comment>
<proteinExistence type="inferred from homology"/>
<evidence type="ECO:0000256" key="2">
    <source>
        <dbReference type="ARBA" id="ARBA00023445"/>
    </source>
</evidence>
<dbReference type="SUPFAM" id="SSF51735">
    <property type="entry name" value="NAD(P)-binding Rossmann-fold domains"/>
    <property type="match status" value="1"/>
</dbReference>
<dbReference type="InterPro" id="IPR050425">
    <property type="entry name" value="NAD(P)_dehydrat-like"/>
</dbReference>
<evidence type="ECO:0000313" key="4">
    <source>
        <dbReference type="Proteomes" id="UP000323386"/>
    </source>
</evidence>
<dbReference type="PANTHER" id="PTHR10366">
    <property type="entry name" value="NAD DEPENDENT EPIMERASE/DEHYDRATASE"/>
    <property type="match status" value="1"/>
</dbReference>
<evidence type="ECO:0008006" key="5">
    <source>
        <dbReference type="Google" id="ProtNLM"/>
    </source>
</evidence>